<dbReference type="KEGG" id="dpc:A6048_14640"/>
<keyword evidence="2" id="KW-1133">Transmembrane helix</keyword>
<feature type="transmembrane region" description="Helical" evidence="2">
    <location>
        <begin position="38"/>
        <end position="59"/>
    </location>
</feature>
<dbReference type="InterPro" id="IPR027381">
    <property type="entry name" value="LytR/CpsA/Psr_C"/>
</dbReference>
<gene>
    <name evidence="4" type="ORF">A6048_14640</name>
</gene>
<reference evidence="4 5" key="1">
    <citation type="submission" date="2016-04" db="EMBL/GenBank/DDBJ databases">
        <title>Complete genome sequence of the haloalkaliphilic hydrocarbon-degrading bacterium Dietzia psychralcaliphila ILA-1T, isolated from a drain of a fish product-processing plant.</title>
        <authorList>
            <person name="Zhao J."/>
            <person name="Hu B."/>
            <person name="Geng S."/>
            <person name="Nie Y."/>
            <person name="Tang Y."/>
        </authorList>
    </citation>
    <scope>NUCLEOTIDE SEQUENCE [LARGE SCALE GENOMIC DNA]</scope>
    <source>
        <strain evidence="4 5">ILA-1</strain>
    </source>
</reference>
<protein>
    <recommendedName>
        <fullName evidence="3">LytR/CpsA/Psr regulator C-terminal domain-containing protein</fullName>
    </recommendedName>
</protein>
<dbReference type="EMBL" id="CP015453">
    <property type="protein sequence ID" value="AWH96522.1"/>
    <property type="molecule type" value="Genomic_DNA"/>
</dbReference>
<feature type="compositionally biased region" description="Acidic residues" evidence="1">
    <location>
        <begin position="62"/>
        <end position="74"/>
    </location>
</feature>
<feature type="domain" description="LytR/CpsA/Psr regulator C-terminal" evidence="3">
    <location>
        <begin position="136"/>
        <end position="227"/>
    </location>
</feature>
<organism evidence="4 5">
    <name type="scientific">Dietzia psychralcaliphila</name>
    <dbReference type="NCBI Taxonomy" id="139021"/>
    <lineage>
        <taxon>Bacteria</taxon>
        <taxon>Bacillati</taxon>
        <taxon>Actinomycetota</taxon>
        <taxon>Actinomycetes</taxon>
        <taxon>Mycobacteriales</taxon>
        <taxon>Dietziaceae</taxon>
        <taxon>Dietzia</taxon>
    </lineage>
</organism>
<evidence type="ECO:0000313" key="4">
    <source>
        <dbReference type="EMBL" id="AWH96522.1"/>
    </source>
</evidence>
<proteinExistence type="predicted"/>
<feature type="region of interest" description="Disordered" evidence="1">
    <location>
        <begin position="1"/>
        <end position="35"/>
    </location>
</feature>
<evidence type="ECO:0000259" key="3">
    <source>
        <dbReference type="Pfam" id="PF13399"/>
    </source>
</evidence>
<keyword evidence="2" id="KW-0472">Membrane</keyword>
<feature type="region of interest" description="Disordered" evidence="1">
    <location>
        <begin position="62"/>
        <end position="133"/>
    </location>
</feature>
<dbReference type="Gene3D" id="3.30.70.2390">
    <property type="match status" value="1"/>
</dbReference>
<feature type="compositionally biased region" description="Low complexity" evidence="1">
    <location>
        <begin position="100"/>
        <end position="120"/>
    </location>
</feature>
<name>A0AAD0NP60_9ACTN</name>
<accession>A0AAD0NP60</accession>
<keyword evidence="5" id="KW-1185">Reference proteome</keyword>
<keyword evidence="2" id="KW-0812">Transmembrane</keyword>
<evidence type="ECO:0000256" key="1">
    <source>
        <dbReference type="SAM" id="MobiDB-lite"/>
    </source>
</evidence>
<dbReference type="Pfam" id="PF13399">
    <property type="entry name" value="LytR_C"/>
    <property type="match status" value="1"/>
</dbReference>
<dbReference type="RefSeq" id="WP_107745546.1">
    <property type="nucleotide sequence ID" value="NZ_CP015453.1"/>
</dbReference>
<sequence>MSSQPETSQYDPYGPGAPGGEPGAGPDPDEPTGPPYRAIAMVLLAAVVLAIGIGLVQLFGGDDETPTATDEETSQVEQSEQPGQAAEPGQPGDAPAGQDPQGVPQEQAAPGQPAQPAQPAEQPPAGQPGAASAVTSVPVQVFNNSNVSGLAGRTGEALRESGFAVGEVANLPSNRPVVSESTVYFGTGAGEQQAAQAVAAQLGIPALPRPADLEVGAPGVIVIVTQDLDR</sequence>
<evidence type="ECO:0000256" key="2">
    <source>
        <dbReference type="SAM" id="Phobius"/>
    </source>
</evidence>
<evidence type="ECO:0000313" key="5">
    <source>
        <dbReference type="Proteomes" id="UP000244903"/>
    </source>
</evidence>
<feature type="compositionally biased region" description="Polar residues" evidence="1">
    <location>
        <begin position="1"/>
        <end position="10"/>
    </location>
</feature>
<dbReference type="AlphaFoldDB" id="A0AAD0NP60"/>
<dbReference type="Proteomes" id="UP000244903">
    <property type="component" value="Chromosome"/>
</dbReference>